<dbReference type="SUPFAM" id="SSF51905">
    <property type="entry name" value="FAD/NAD(P)-binding domain"/>
    <property type="match status" value="1"/>
</dbReference>
<organism evidence="1 2">
    <name type="scientific">Paraphotobacterium marinum</name>
    <dbReference type="NCBI Taxonomy" id="1755811"/>
    <lineage>
        <taxon>Bacteria</taxon>
        <taxon>Pseudomonadati</taxon>
        <taxon>Pseudomonadota</taxon>
        <taxon>Gammaproteobacteria</taxon>
        <taxon>Vibrionales</taxon>
        <taxon>Vibrionaceae</taxon>
        <taxon>Paraphotobacterium</taxon>
    </lineage>
</organism>
<dbReference type="KEGG" id="pmai:CF386_08440"/>
<dbReference type="RefSeq" id="WP_089073996.1">
    <property type="nucleotide sequence ID" value="NZ_CBCSAM010000002.1"/>
</dbReference>
<evidence type="ECO:0000313" key="2">
    <source>
        <dbReference type="Proteomes" id="UP000242175"/>
    </source>
</evidence>
<reference evidence="1 2" key="1">
    <citation type="journal article" date="2016" name="Int. J. Syst. Evol. Microbiol.">
        <title>Paraphotobacterium marinum gen. nov., sp. nov., a member of the family Vibrionaceae, isolated from surface seawater.</title>
        <authorList>
            <person name="Huang Z."/>
            <person name="Dong C."/>
            <person name="Shao Z."/>
        </authorList>
    </citation>
    <scope>NUCLEOTIDE SEQUENCE [LARGE SCALE GENOMIC DNA]</scope>
    <source>
        <strain evidence="1 2">NSCS20N07D</strain>
    </source>
</reference>
<dbReference type="OrthoDB" id="5792777at2"/>
<dbReference type="PANTHER" id="PTHR16128:SF5">
    <property type="entry name" value="FAD_NAD(P)-BINDING OXIDOREDUCTASE FAMILY PROTEIN"/>
    <property type="match status" value="1"/>
</dbReference>
<sequence>MNFAIIGAGLSSLSLASFLKDYGQVTIFEKSRGLGGRIATRYHKDFNFDHGAQFFTVKSATFKQFLEPSIRNESLKIWPARFIEIKNGQYSNQKVWNKDFPHYVGVPNMNSFLKNKSNHHDIKLETNIKKIKKVADKWNVFDQDNNEYGFFDWVFVTAPYQQTKNLIEEHTTFSEQVSFIKMKGCFTLMIEMDHFNDLGWDAALVRDKNISWISVNSSKPGRGSAKTMVIHSTNDWADTNMNLEKKAALRFLLNELDTILPGICNNIRFADIHRWRYANVDKQNGQNSYLDPNSKIGACGDWFIKGRVESGFSSAEHLFNNLKTLL</sequence>
<dbReference type="Gene3D" id="3.90.660.10">
    <property type="match status" value="1"/>
</dbReference>
<gene>
    <name evidence="1" type="ORF">CF386_08440</name>
</gene>
<dbReference type="Gene3D" id="3.50.50.60">
    <property type="entry name" value="FAD/NAD(P)-binding domain"/>
    <property type="match status" value="1"/>
</dbReference>
<dbReference type="PANTHER" id="PTHR16128">
    <property type="entry name" value="FAD/NAD(P)-BINDING OXIDOREDUCTASE FAMILY PROTEIN"/>
    <property type="match status" value="1"/>
</dbReference>
<dbReference type="Pfam" id="PF13450">
    <property type="entry name" value="NAD_binding_8"/>
    <property type="match status" value="1"/>
</dbReference>
<dbReference type="EMBL" id="CP022356">
    <property type="protein sequence ID" value="ASK79088.1"/>
    <property type="molecule type" value="Genomic_DNA"/>
</dbReference>
<accession>A0A220VFA1</accession>
<protein>
    <submittedName>
        <fullName evidence="1">NADP transhydrogenase subunit alpha</fullName>
    </submittedName>
</protein>
<proteinExistence type="predicted"/>
<dbReference type="InterPro" id="IPR036188">
    <property type="entry name" value="FAD/NAD-bd_sf"/>
</dbReference>
<name>A0A220VFA1_9GAMM</name>
<dbReference type="Proteomes" id="UP000242175">
    <property type="component" value="Chromosome small"/>
</dbReference>
<keyword evidence="2" id="KW-1185">Reference proteome</keyword>
<dbReference type="AlphaFoldDB" id="A0A220VFA1"/>
<evidence type="ECO:0000313" key="1">
    <source>
        <dbReference type="EMBL" id="ASK79088.1"/>
    </source>
</evidence>